<evidence type="ECO:0000256" key="1">
    <source>
        <dbReference type="ARBA" id="ARBA00004141"/>
    </source>
</evidence>
<dbReference type="GO" id="GO:0022904">
    <property type="term" value="P:respiratory electron transport chain"/>
    <property type="evidence" value="ECO:0007669"/>
    <property type="project" value="TreeGrafter"/>
</dbReference>
<dbReference type="InterPro" id="IPR036927">
    <property type="entry name" value="Cyt_c_oxase-like_su1_sf"/>
</dbReference>
<keyword evidence="2 6" id="KW-0679">Respiratory chain</keyword>
<keyword evidence="3 6" id="KW-0812">Transmembrane</keyword>
<evidence type="ECO:0000256" key="3">
    <source>
        <dbReference type="ARBA" id="ARBA00022692"/>
    </source>
</evidence>
<keyword evidence="4 7" id="KW-1133">Transmembrane helix</keyword>
<dbReference type="SUPFAM" id="SSF81442">
    <property type="entry name" value="Cytochrome c oxidase subunit I-like"/>
    <property type="match status" value="1"/>
</dbReference>
<dbReference type="PANTHER" id="PTHR10422:SF18">
    <property type="entry name" value="CYTOCHROME C OXIDASE SUBUNIT 1"/>
    <property type="match status" value="1"/>
</dbReference>
<keyword evidence="6" id="KW-0408">Iron</keyword>
<feature type="transmembrane region" description="Helical" evidence="7">
    <location>
        <begin position="477"/>
        <end position="501"/>
    </location>
</feature>
<feature type="transmembrane region" description="Helical" evidence="7">
    <location>
        <begin position="211"/>
        <end position="235"/>
    </location>
</feature>
<dbReference type="AlphaFoldDB" id="A0A5C5V8C8"/>
<organism evidence="9 10">
    <name type="scientific">Blastopirellula retiformator</name>
    <dbReference type="NCBI Taxonomy" id="2527970"/>
    <lineage>
        <taxon>Bacteria</taxon>
        <taxon>Pseudomonadati</taxon>
        <taxon>Planctomycetota</taxon>
        <taxon>Planctomycetia</taxon>
        <taxon>Pirellulales</taxon>
        <taxon>Pirellulaceae</taxon>
        <taxon>Blastopirellula</taxon>
    </lineage>
</organism>
<feature type="transmembrane region" description="Helical" evidence="7">
    <location>
        <begin position="87"/>
        <end position="111"/>
    </location>
</feature>
<feature type="transmembrane region" description="Helical" evidence="7">
    <location>
        <begin position="131"/>
        <end position="157"/>
    </location>
</feature>
<proteinExistence type="inferred from homology"/>
<name>A0A5C5V8C8_9BACT</name>
<feature type="domain" description="Cytochrome oxidase subunit I profile" evidence="8">
    <location>
        <begin position="35"/>
        <end position="536"/>
    </location>
</feature>
<evidence type="ECO:0000259" key="8">
    <source>
        <dbReference type="PROSITE" id="PS50855"/>
    </source>
</evidence>
<comment type="subcellular location">
    <subcellularLocation>
        <location evidence="1">Membrane</location>
        <topology evidence="1">Multi-pass membrane protein</topology>
    </subcellularLocation>
</comment>
<feature type="transmembrane region" description="Helical" evidence="7">
    <location>
        <begin position="433"/>
        <end position="456"/>
    </location>
</feature>
<feature type="transmembrane region" description="Helical" evidence="7">
    <location>
        <begin position="324"/>
        <end position="345"/>
    </location>
</feature>
<dbReference type="InterPro" id="IPR023615">
    <property type="entry name" value="Cyt_c_Oxase_su1_BS"/>
</dbReference>
<dbReference type="GO" id="GO:0009060">
    <property type="term" value="P:aerobic respiration"/>
    <property type="evidence" value="ECO:0007669"/>
    <property type="project" value="InterPro"/>
</dbReference>
<dbReference type="EMBL" id="SJPF01000002">
    <property type="protein sequence ID" value="TWT34818.1"/>
    <property type="molecule type" value="Genomic_DNA"/>
</dbReference>
<keyword evidence="5 7" id="KW-0472">Membrane</keyword>
<evidence type="ECO:0000256" key="6">
    <source>
        <dbReference type="RuleBase" id="RU000370"/>
    </source>
</evidence>
<comment type="caution">
    <text evidence="9">The sequence shown here is derived from an EMBL/GenBank/DDBJ whole genome shotgun (WGS) entry which is preliminary data.</text>
</comment>
<evidence type="ECO:0000256" key="5">
    <source>
        <dbReference type="ARBA" id="ARBA00023136"/>
    </source>
</evidence>
<feature type="transmembrane region" description="Helical" evidence="7">
    <location>
        <begin position="169"/>
        <end position="191"/>
    </location>
</feature>
<dbReference type="PROSITE" id="PS50855">
    <property type="entry name" value="COX1"/>
    <property type="match status" value="1"/>
</dbReference>
<feature type="transmembrane region" description="Helical" evidence="7">
    <location>
        <begin position="267"/>
        <end position="286"/>
    </location>
</feature>
<dbReference type="PRINTS" id="PR01165">
    <property type="entry name" value="CYCOXIDASEI"/>
</dbReference>
<feature type="transmembrane region" description="Helical" evidence="7">
    <location>
        <begin position="397"/>
        <end position="421"/>
    </location>
</feature>
<evidence type="ECO:0000313" key="10">
    <source>
        <dbReference type="Proteomes" id="UP000318878"/>
    </source>
</evidence>
<dbReference type="InterPro" id="IPR023616">
    <property type="entry name" value="Cyt_c_oxase-like_su1_dom"/>
</dbReference>
<sequence>MSVGATPDRFQAADVDGAHHREDNYLLASSGLGSWLVTLDHKRIGVMYLIGIMASFFLGGIFALVLRAELFTGQKLFLSEDAYNQMFTLHGAVMTFLFIIPSIPAALGNFMLPIMLGQKDVAFPRMNLASFYLWIIGAVFFLCAIVFGGLDTGWTFYTPYSITTSTRVILALLGVFVLGFSSIFTGLNFVVTINTMRPHGMSWFKMPLFLWALYATSIIQLLATPVLGITGLLLIAERALRIGIFDPELGGDPVLFQHFFWFYSHPAVYIMILPAMGIVSELVAVFSRKHIFGYRFIAYSSIAIALLGFLVWGHHMFVSGQSQLAAVVFSGLTFSVSIPSAIKVFNWLSTMYKGSISLATPMCYALSFIFLFTIGGLTGLFLGALSTDIQLHDTYFVVAHFHYVMMGGTLVAFVGGLYYWWPKMFGVMYNENAGRLFCLIVFLGFNLTFFPQFIMGSRGMPRRYARYVEEFQIYHQLSTMGAFLLGIGMVGAIAVLIYSLYRGKKAPANPWGAATLEWMCSSPPSLHNFEEPPAVGDPYNYDNLRYDEREGGYVVVPGAAKKTSSH</sequence>
<keyword evidence="6" id="KW-0479">Metal-binding</keyword>
<evidence type="ECO:0000256" key="2">
    <source>
        <dbReference type="ARBA" id="ARBA00022660"/>
    </source>
</evidence>
<dbReference type="GO" id="GO:0004129">
    <property type="term" value="F:cytochrome-c oxidase activity"/>
    <property type="evidence" value="ECO:0007669"/>
    <property type="project" value="InterPro"/>
</dbReference>
<dbReference type="PANTHER" id="PTHR10422">
    <property type="entry name" value="CYTOCHROME C OXIDASE SUBUNIT 1"/>
    <property type="match status" value="1"/>
</dbReference>
<dbReference type="RefSeq" id="WP_186767574.1">
    <property type="nucleotide sequence ID" value="NZ_SJPF01000002.1"/>
</dbReference>
<reference evidence="9 10" key="1">
    <citation type="submission" date="2019-02" db="EMBL/GenBank/DDBJ databases">
        <title>Deep-cultivation of Planctomycetes and their phenomic and genomic characterization uncovers novel biology.</title>
        <authorList>
            <person name="Wiegand S."/>
            <person name="Jogler M."/>
            <person name="Boedeker C."/>
            <person name="Pinto D."/>
            <person name="Vollmers J."/>
            <person name="Rivas-Marin E."/>
            <person name="Kohn T."/>
            <person name="Peeters S.H."/>
            <person name="Heuer A."/>
            <person name="Rast P."/>
            <person name="Oberbeckmann S."/>
            <person name="Bunk B."/>
            <person name="Jeske O."/>
            <person name="Meyerdierks A."/>
            <person name="Storesund J.E."/>
            <person name="Kallscheuer N."/>
            <person name="Luecker S."/>
            <person name="Lage O.M."/>
            <person name="Pohl T."/>
            <person name="Merkel B.J."/>
            <person name="Hornburger P."/>
            <person name="Mueller R.-W."/>
            <person name="Bruemmer F."/>
            <person name="Labrenz M."/>
            <person name="Spormann A.M."/>
            <person name="Op Den Camp H."/>
            <person name="Overmann J."/>
            <person name="Amann R."/>
            <person name="Jetten M.S.M."/>
            <person name="Mascher T."/>
            <person name="Medema M.H."/>
            <person name="Devos D.P."/>
            <person name="Kaster A.-K."/>
            <person name="Ovreas L."/>
            <person name="Rohde M."/>
            <person name="Galperin M.Y."/>
            <person name="Jogler C."/>
        </authorList>
    </citation>
    <scope>NUCLEOTIDE SEQUENCE [LARGE SCALE GENOMIC DNA]</scope>
    <source>
        <strain evidence="9 10">Enr8</strain>
    </source>
</reference>
<protein>
    <submittedName>
        <fullName evidence="9">Cytochrome c oxidase polypeptide I+III</fullName>
        <ecNumber evidence="9">1.9.3.1</ecNumber>
    </submittedName>
</protein>
<comment type="similarity">
    <text evidence="6">Belongs to the heme-copper respiratory oxidase family.</text>
</comment>
<gene>
    <name evidence="9" type="primary">caaA</name>
    <name evidence="9" type="ORF">Enr8_22330</name>
</gene>
<dbReference type="Pfam" id="PF00115">
    <property type="entry name" value="COX1"/>
    <property type="match status" value="1"/>
</dbReference>
<dbReference type="PROSITE" id="PS00077">
    <property type="entry name" value="COX1_CUB"/>
    <property type="match status" value="1"/>
</dbReference>
<dbReference type="GO" id="GO:0015990">
    <property type="term" value="P:electron transport coupled proton transport"/>
    <property type="evidence" value="ECO:0007669"/>
    <property type="project" value="TreeGrafter"/>
</dbReference>
<accession>A0A5C5V8C8</accession>
<feature type="transmembrane region" description="Helical" evidence="7">
    <location>
        <begin position="292"/>
        <end position="312"/>
    </location>
</feature>
<evidence type="ECO:0000256" key="4">
    <source>
        <dbReference type="ARBA" id="ARBA00022989"/>
    </source>
</evidence>
<keyword evidence="9" id="KW-0560">Oxidoreductase</keyword>
<dbReference type="EC" id="1.9.3.1" evidence="9"/>
<keyword evidence="6" id="KW-0813">Transport</keyword>
<dbReference type="InterPro" id="IPR000883">
    <property type="entry name" value="Cyt_C_Oxase_1"/>
</dbReference>
<keyword evidence="10" id="KW-1185">Reference proteome</keyword>
<dbReference type="GO" id="GO:0020037">
    <property type="term" value="F:heme binding"/>
    <property type="evidence" value="ECO:0007669"/>
    <property type="project" value="InterPro"/>
</dbReference>
<keyword evidence="6" id="KW-0349">Heme</keyword>
<dbReference type="GO" id="GO:0016491">
    <property type="term" value="F:oxidoreductase activity"/>
    <property type="evidence" value="ECO:0007669"/>
    <property type="project" value="UniProtKB-KW"/>
</dbReference>
<evidence type="ECO:0000313" key="9">
    <source>
        <dbReference type="EMBL" id="TWT34818.1"/>
    </source>
</evidence>
<dbReference type="Proteomes" id="UP000318878">
    <property type="component" value="Unassembled WGS sequence"/>
</dbReference>
<evidence type="ECO:0000256" key="7">
    <source>
        <dbReference type="SAM" id="Phobius"/>
    </source>
</evidence>
<feature type="transmembrane region" description="Helical" evidence="7">
    <location>
        <begin position="365"/>
        <end position="385"/>
    </location>
</feature>
<dbReference type="GO" id="GO:0016020">
    <property type="term" value="C:membrane"/>
    <property type="evidence" value="ECO:0007669"/>
    <property type="project" value="UniProtKB-SubCell"/>
</dbReference>
<feature type="transmembrane region" description="Helical" evidence="7">
    <location>
        <begin position="45"/>
        <end position="66"/>
    </location>
</feature>
<keyword evidence="6" id="KW-0249">Electron transport</keyword>
<dbReference type="Gene3D" id="1.20.210.10">
    <property type="entry name" value="Cytochrome c oxidase-like, subunit I domain"/>
    <property type="match status" value="1"/>
</dbReference>